<dbReference type="InterPro" id="IPR037055">
    <property type="entry name" value="MHC_I-like_Ag-recog_sf"/>
</dbReference>
<feature type="transmembrane region" description="Helical" evidence="5">
    <location>
        <begin position="633"/>
        <end position="657"/>
    </location>
</feature>
<dbReference type="GO" id="GO:0005615">
    <property type="term" value="C:extracellular space"/>
    <property type="evidence" value="ECO:0007669"/>
    <property type="project" value="TreeGrafter"/>
</dbReference>
<keyword evidence="2" id="KW-0393">Immunoglobulin domain</keyword>
<dbReference type="InterPro" id="IPR003006">
    <property type="entry name" value="Ig/MHC_CS"/>
</dbReference>
<dbReference type="InterPro" id="IPR013783">
    <property type="entry name" value="Ig-like_fold"/>
</dbReference>
<dbReference type="Pfam" id="PF07654">
    <property type="entry name" value="C1-set"/>
    <property type="match status" value="2"/>
</dbReference>
<keyword evidence="5" id="KW-1133">Transmembrane helix</keyword>
<proteinExistence type="inferred from homology"/>
<dbReference type="OrthoDB" id="8890485at2759"/>
<reference evidence="8" key="2">
    <citation type="submission" date="2025-08" db="UniProtKB">
        <authorList>
            <consortium name="Ensembl"/>
        </authorList>
    </citation>
    <scope>IDENTIFICATION</scope>
</reference>
<feature type="chain" id="PRO_5044216309" description="Ig-like domain-containing protein" evidence="6">
    <location>
        <begin position="19"/>
        <end position="673"/>
    </location>
</feature>
<sequence length="673" mass="76113">MILFAVVVLLGTVLTVNCETHSLHYIYTALSKPVGLPGIHEFTAMGLLDDRMIDYFDSEHQAKVPKQEWMRERLPADYWDKGTQSRKSKQQWFKVNIGILMERMRQNDSSTPHVLQWMHGCEGETNPDGTLRFVRGMDMYNYDGNDFLSFDDKNGVWVAPTPEAEATKRKWDNVQVLKEYTKGYLENECIDWLSKFLNYEQQQPRNTSPPEVSLYAKTSRVDADVVLTCLATGFYPADVVLRMKKNESVLTADDGLISSGVLPNEDHTFQRRDRVEVLRSDLSAFSCEVVHEASAVSVTRVWGGPSVVVHPTSGPSAVVPTPSKSRPSVGLDPPTKTHSLTYIYTALSKPVGLPGIHQFTAMGLLDDKMIDYFDSENQVKVPRQEWMRERLPADYWDRGTQSRKSKQQWFKVNIGILMERMRQNDSDLHVLQWMHGCEGETQPDGTLRFVRGVDMYAYDGNDFLSFDDKNGVWVAPIPEAEATKRKWDGVQVLKEYTKGYLENECIDWLSKFLNYEQQQPRNTSPPEVFVFAKKAKVETNLILTCLATGFYPKDIIVRIRRNGRVLTAVDGLTSSGVLPNNDETFQRRDHVEILKSDLSKFSCEVFHEATGVDVTKTWYITGLPPEPGCGPPIAAAVGGALALVALVAVAVGLILYLRRRRGANDNKGNIFIF</sequence>
<accession>A0A3P8PIU3</accession>
<name>A0A3P8PIU3_ASTCA</name>
<dbReference type="FunFam" id="3.30.500.10:FF:000005">
    <property type="entry name" value="MHC class I antigen ZKA transcript variant 1"/>
    <property type="match status" value="2"/>
</dbReference>
<keyword evidence="1" id="KW-0325">Glycoprotein</keyword>
<evidence type="ECO:0000256" key="4">
    <source>
        <dbReference type="SAM" id="MobiDB-lite"/>
    </source>
</evidence>
<protein>
    <recommendedName>
        <fullName evidence="7">Ig-like domain-containing protein</fullName>
    </recommendedName>
</protein>
<dbReference type="InterPro" id="IPR001039">
    <property type="entry name" value="MHC_I_a_a1/a2"/>
</dbReference>
<keyword evidence="5" id="KW-0472">Membrane</keyword>
<dbReference type="Bgee" id="ENSACLG00000011500">
    <property type="expression patterns" value="Expressed in anal fin and 8 other cell types or tissues"/>
</dbReference>
<feature type="domain" description="Ig-like" evidence="7">
    <location>
        <begin position="210"/>
        <end position="299"/>
    </location>
</feature>
<dbReference type="GO" id="GO:0006955">
    <property type="term" value="P:immune response"/>
    <property type="evidence" value="ECO:0007669"/>
    <property type="project" value="TreeGrafter"/>
</dbReference>
<dbReference type="SUPFAM" id="SSF48726">
    <property type="entry name" value="Immunoglobulin"/>
    <property type="match status" value="2"/>
</dbReference>
<feature type="region of interest" description="Disordered" evidence="4">
    <location>
        <begin position="313"/>
        <end position="332"/>
    </location>
</feature>
<dbReference type="AlphaFoldDB" id="A0A3P8PIU3"/>
<keyword evidence="6" id="KW-0732">Signal</keyword>
<dbReference type="Proteomes" id="UP000265100">
    <property type="component" value="Chromosome 22"/>
</dbReference>
<dbReference type="InterPro" id="IPR003597">
    <property type="entry name" value="Ig_C1-set"/>
</dbReference>
<feature type="signal peptide" evidence="6">
    <location>
        <begin position="1"/>
        <end position="18"/>
    </location>
</feature>
<dbReference type="PANTHER" id="PTHR16675">
    <property type="entry name" value="MHC CLASS I-RELATED"/>
    <property type="match status" value="1"/>
</dbReference>
<dbReference type="InterPro" id="IPR011162">
    <property type="entry name" value="MHC_I/II-like_Ag-recog"/>
</dbReference>
<evidence type="ECO:0000259" key="7">
    <source>
        <dbReference type="PROSITE" id="PS50835"/>
    </source>
</evidence>
<comment type="similarity">
    <text evidence="3">Belongs to the MHC class I family.</text>
</comment>
<dbReference type="SUPFAM" id="SSF54452">
    <property type="entry name" value="MHC antigen-recognition domain"/>
    <property type="match status" value="2"/>
</dbReference>
<dbReference type="InterPro" id="IPR036179">
    <property type="entry name" value="Ig-like_dom_sf"/>
</dbReference>
<organism evidence="8 9">
    <name type="scientific">Astatotilapia calliptera</name>
    <name type="common">Eastern happy</name>
    <name type="synonym">Chromis callipterus</name>
    <dbReference type="NCBI Taxonomy" id="8154"/>
    <lineage>
        <taxon>Eukaryota</taxon>
        <taxon>Metazoa</taxon>
        <taxon>Chordata</taxon>
        <taxon>Craniata</taxon>
        <taxon>Vertebrata</taxon>
        <taxon>Euteleostomi</taxon>
        <taxon>Actinopterygii</taxon>
        <taxon>Neopterygii</taxon>
        <taxon>Teleostei</taxon>
        <taxon>Neoteleostei</taxon>
        <taxon>Acanthomorphata</taxon>
        <taxon>Ovalentaria</taxon>
        <taxon>Cichlomorphae</taxon>
        <taxon>Cichliformes</taxon>
        <taxon>Cichlidae</taxon>
        <taxon>African cichlids</taxon>
        <taxon>Pseudocrenilabrinae</taxon>
        <taxon>Haplochromini</taxon>
        <taxon>Astatotilapia</taxon>
    </lineage>
</organism>
<dbReference type="GO" id="GO:0009897">
    <property type="term" value="C:external side of plasma membrane"/>
    <property type="evidence" value="ECO:0007669"/>
    <property type="project" value="TreeGrafter"/>
</dbReference>
<keyword evidence="5" id="KW-0812">Transmembrane</keyword>
<evidence type="ECO:0000313" key="9">
    <source>
        <dbReference type="Proteomes" id="UP000265100"/>
    </source>
</evidence>
<dbReference type="PANTHER" id="PTHR16675:SF193">
    <property type="entry name" value="LOC571647 PROTEIN-RELATED"/>
    <property type="match status" value="1"/>
</dbReference>
<dbReference type="PROSITE" id="PS50835">
    <property type="entry name" value="IG_LIKE"/>
    <property type="match status" value="2"/>
</dbReference>
<reference evidence="8" key="1">
    <citation type="submission" date="2018-05" db="EMBL/GenBank/DDBJ databases">
        <authorList>
            <person name="Datahose"/>
        </authorList>
    </citation>
    <scope>NUCLEOTIDE SEQUENCE</scope>
</reference>
<keyword evidence="9" id="KW-1185">Reference proteome</keyword>
<evidence type="ECO:0000256" key="6">
    <source>
        <dbReference type="SAM" id="SignalP"/>
    </source>
</evidence>
<reference evidence="8" key="3">
    <citation type="submission" date="2025-09" db="UniProtKB">
        <authorList>
            <consortium name="Ensembl"/>
        </authorList>
    </citation>
    <scope>IDENTIFICATION</scope>
</reference>
<evidence type="ECO:0000313" key="8">
    <source>
        <dbReference type="Ensembl" id="ENSACLP00000016889.2"/>
    </source>
</evidence>
<dbReference type="Ensembl" id="ENSACLT00000017299.2">
    <property type="protein sequence ID" value="ENSACLP00000016889.2"/>
    <property type="gene ID" value="ENSACLG00000011505.2"/>
</dbReference>
<feature type="domain" description="Ig-like" evidence="7">
    <location>
        <begin position="526"/>
        <end position="615"/>
    </location>
</feature>
<evidence type="ECO:0000256" key="3">
    <source>
        <dbReference type="RuleBase" id="RU004439"/>
    </source>
</evidence>
<dbReference type="InterPro" id="IPR050208">
    <property type="entry name" value="MHC_class-I_related"/>
</dbReference>
<dbReference type="GeneTree" id="ENSGT01150000287002"/>
<dbReference type="InterPro" id="IPR007110">
    <property type="entry name" value="Ig-like_dom"/>
</dbReference>
<dbReference type="PROSITE" id="PS00290">
    <property type="entry name" value="IG_MHC"/>
    <property type="match status" value="2"/>
</dbReference>
<dbReference type="Pfam" id="PF00129">
    <property type="entry name" value="MHC_I"/>
    <property type="match status" value="2"/>
</dbReference>
<dbReference type="PRINTS" id="PR01638">
    <property type="entry name" value="MHCCLASSI"/>
</dbReference>
<dbReference type="SMART" id="SM00407">
    <property type="entry name" value="IGc1"/>
    <property type="match status" value="2"/>
</dbReference>
<dbReference type="Gene3D" id="3.30.500.10">
    <property type="entry name" value="MHC class I-like antigen recognition-like"/>
    <property type="match status" value="2"/>
</dbReference>
<evidence type="ECO:0000256" key="2">
    <source>
        <dbReference type="ARBA" id="ARBA00023319"/>
    </source>
</evidence>
<evidence type="ECO:0000256" key="1">
    <source>
        <dbReference type="ARBA" id="ARBA00023180"/>
    </source>
</evidence>
<evidence type="ECO:0000256" key="5">
    <source>
        <dbReference type="SAM" id="Phobius"/>
    </source>
</evidence>
<dbReference type="InterPro" id="IPR011161">
    <property type="entry name" value="MHC_I-like_Ag-recog"/>
</dbReference>
<dbReference type="Gene3D" id="2.60.40.10">
    <property type="entry name" value="Immunoglobulins"/>
    <property type="match status" value="2"/>
</dbReference>